<dbReference type="EMBL" id="WUUS01000002">
    <property type="protein sequence ID" value="MXR40315.1"/>
    <property type="molecule type" value="Genomic_DNA"/>
</dbReference>
<reference evidence="2 3" key="1">
    <citation type="submission" date="2019-12" db="EMBL/GenBank/DDBJ databases">
        <title>Isolation and characterization of three novel carbon monoxide-oxidizing members of Halobacteria from salione crusts and soils.</title>
        <authorList>
            <person name="Myers M.R."/>
            <person name="King G.M."/>
        </authorList>
    </citation>
    <scope>NUCLEOTIDE SEQUENCE [LARGE SCALE GENOMIC DNA]</scope>
    <source>
        <strain evidence="2 3">WSA2</strain>
    </source>
</reference>
<dbReference type="OrthoDB" id="240324at2157"/>
<proteinExistence type="predicted"/>
<sequence>MSDYQLDATGGESSGERVEDATEGRDPSADRESTEQSGGPAGSAGDATPGAGERLGIEVPDEHVAAFVAEAFEDPERDATWEDVVDEFVPADARERWRELSMRDRVEEVLAAADDFDDRAIDRLDDVPLDRSEPTDGIEAAFDEAMRLRRNADTFRSGIADAHAAGRIDDDGLVAAVEGYGFETDAIAEREDLVEAVAERYELGFRPYGGTLMDTDDPEDRETGEVW</sequence>
<accession>A0A6B0SNL5</accession>
<name>A0A6B0SNL5_9EURY</name>
<feature type="region of interest" description="Disordered" evidence="1">
    <location>
        <begin position="208"/>
        <end position="227"/>
    </location>
</feature>
<feature type="region of interest" description="Disordered" evidence="1">
    <location>
        <begin position="1"/>
        <end position="59"/>
    </location>
</feature>
<comment type="caution">
    <text evidence="2">The sequence shown here is derived from an EMBL/GenBank/DDBJ whole genome shotgun (WGS) entry which is preliminary data.</text>
</comment>
<dbReference type="AlphaFoldDB" id="A0A6B0SNL5"/>
<evidence type="ECO:0000256" key="1">
    <source>
        <dbReference type="SAM" id="MobiDB-lite"/>
    </source>
</evidence>
<feature type="compositionally biased region" description="Basic and acidic residues" evidence="1">
    <location>
        <begin position="14"/>
        <end position="34"/>
    </location>
</feature>
<evidence type="ECO:0000313" key="2">
    <source>
        <dbReference type="EMBL" id="MXR40315.1"/>
    </source>
</evidence>
<dbReference type="RefSeq" id="WP_159663328.1">
    <property type="nucleotide sequence ID" value="NZ_WUUS01000002.1"/>
</dbReference>
<dbReference type="Proteomes" id="UP000437065">
    <property type="component" value="Unassembled WGS sequence"/>
</dbReference>
<protein>
    <submittedName>
        <fullName evidence="2">Uncharacterized protein</fullName>
    </submittedName>
</protein>
<organism evidence="2 3">
    <name type="scientific">Halobaculum saliterrae</name>
    <dbReference type="NCBI Taxonomy" id="2073113"/>
    <lineage>
        <taxon>Archaea</taxon>
        <taxon>Methanobacteriati</taxon>
        <taxon>Methanobacteriota</taxon>
        <taxon>Stenosarchaea group</taxon>
        <taxon>Halobacteria</taxon>
        <taxon>Halobacteriales</taxon>
        <taxon>Haloferacaceae</taxon>
        <taxon>Halobaculum</taxon>
    </lineage>
</organism>
<evidence type="ECO:0000313" key="3">
    <source>
        <dbReference type="Proteomes" id="UP000437065"/>
    </source>
</evidence>
<gene>
    <name evidence="2" type="ORF">GRX01_02950</name>
</gene>
<keyword evidence="3" id="KW-1185">Reference proteome</keyword>